<feature type="domain" description="C-type lectin" evidence="2">
    <location>
        <begin position="139"/>
        <end position="241"/>
    </location>
</feature>
<dbReference type="InterPro" id="IPR001304">
    <property type="entry name" value="C-type_lectin-like"/>
</dbReference>
<evidence type="ECO:0000313" key="4">
    <source>
        <dbReference type="RefSeq" id="XP_031438873.1"/>
    </source>
</evidence>
<feature type="signal peptide" evidence="1">
    <location>
        <begin position="1"/>
        <end position="17"/>
    </location>
</feature>
<dbReference type="RefSeq" id="XP_031438873.1">
    <property type="nucleotide sequence ID" value="XM_031583013.2"/>
</dbReference>
<keyword evidence="3" id="KW-1185">Reference proteome</keyword>
<dbReference type="Proteomes" id="UP000515152">
    <property type="component" value="Chromosome 16"/>
</dbReference>
<reference evidence="4 5" key="1">
    <citation type="submission" date="2025-04" db="UniProtKB">
        <authorList>
            <consortium name="RefSeq"/>
        </authorList>
    </citation>
    <scope>IDENTIFICATION</scope>
</reference>
<proteinExistence type="predicted"/>
<dbReference type="PANTHER" id="PTHR45784:SF3">
    <property type="entry name" value="C-TYPE LECTIN DOMAIN FAMILY 4 MEMBER K-LIKE-RELATED"/>
    <property type="match status" value="1"/>
</dbReference>
<dbReference type="SMART" id="SM00034">
    <property type="entry name" value="CLECT"/>
    <property type="match status" value="2"/>
</dbReference>
<dbReference type="InterPro" id="IPR016186">
    <property type="entry name" value="C-type_lectin-like/link_sf"/>
</dbReference>
<accession>A0A6P8GI85</accession>
<organism evidence="3 5">
    <name type="scientific">Clupea harengus</name>
    <name type="common">Atlantic herring</name>
    <dbReference type="NCBI Taxonomy" id="7950"/>
    <lineage>
        <taxon>Eukaryota</taxon>
        <taxon>Metazoa</taxon>
        <taxon>Chordata</taxon>
        <taxon>Craniata</taxon>
        <taxon>Vertebrata</taxon>
        <taxon>Euteleostomi</taxon>
        <taxon>Actinopterygii</taxon>
        <taxon>Neopterygii</taxon>
        <taxon>Teleostei</taxon>
        <taxon>Clupei</taxon>
        <taxon>Clupeiformes</taxon>
        <taxon>Clupeoidei</taxon>
        <taxon>Clupeidae</taxon>
        <taxon>Clupea</taxon>
    </lineage>
</organism>
<dbReference type="PROSITE" id="PS50041">
    <property type="entry name" value="C_TYPE_LECTIN_2"/>
    <property type="match status" value="2"/>
</dbReference>
<feature type="domain" description="C-type lectin" evidence="2">
    <location>
        <begin position="23"/>
        <end position="133"/>
    </location>
</feature>
<gene>
    <name evidence="4 5" type="primary">LOC116224143</name>
</gene>
<dbReference type="AlphaFoldDB" id="A0A6P8GI85"/>
<name>A0A6P8GI85_CLUHA</name>
<dbReference type="OrthoDB" id="7357196at2759"/>
<evidence type="ECO:0000313" key="5">
    <source>
        <dbReference type="RefSeq" id="XP_031438874.1"/>
    </source>
</evidence>
<dbReference type="KEGG" id="char:116224143"/>
<dbReference type="SUPFAM" id="SSF56436">
    <property type="entry name" value="C-type lectin-like"/>
    <property type="match status" value="2"/>
</dbReference>
<evidence type="ECO:0000256" key="1">
    <source>
        <dbReference type="SAM" id="SignalP"/>
    </source>
</evidence>
<feature type="chain" id="PRO_5044652933" evidence="1">
    <location>
        <begin position="18"/>
        <end position="302"/>
    </location>
</feature>
<dbReference type="RefSeq" id="XP_031438874.1">
    <property type="nucleotide sequence ID" value="XM_031583014.2"/>
</dbReference>
<evidence type="ECO:0000259" key="2">
    <source>
        <dbReference type="PROSITE" id="PS50041"/>
    </source>
</evidence>
<keyword evidence="1" id="KW-0732">Signal</keyword>
<protein>
    <submittedName>
        <fullName evidence="4 5">C-type lectin domain family 20 member A isoform X1</fullName>
    </submittedName>
</protein>
<sequence length="302" mass="35359">MGLFGLILLTGFWALDCSVIHEYHFVNLLLTWDEAKAYCRSSYSDLASVHSDEEQKLLYQVAGTPISKGWIGLHHTRNNWSWTLEDNHLYSYEDGTFEKWVDPPPGTYKQCGSFIIDQWSQMNCSEALNFVCQNADFKYFLIERMMDWNKALEYCRINYTDLANIRSETDKSDLANLVDGQRVWIGLHNRWRWSDVSIFTLHTDALPGIISMRDQFKCVFLNVSQSLVFNNCSLQQPFYCHKVLKQTRRLMVKIRIGMSSPYGLEDSTNLHQVILKQIHQELSKQAPQQNFTLMWKKELTEE</sequence>
<dbReference type="Pfam" id="PF00059">
    <property type="entry name" value="Lectin_C"/>
    <property type="match status" value="2"/>
</dbReference>
<dbReference type="Gene3D" id="3.10.100.10">
    <property type="entry name" value="Mannose-Binding Protein A, subunit A"/>
    <property type="match status" value="2"/>
</dbReference>
<dbReference type="GeneID" id="116224143"/>
<dbReference type="PANTHER" id="PTHR45784">
    <property type="entry name" value="C-TYPE LECTIN DOMAIN FAMILY 20 MEMBER A-RELATED"/>
    <property type="match status" value="1"/>
</dbReference>
<dbReference type="InterPro" id="IPR016187">
    <property type="entry name" value="CTDL_fold"/>
</dbReference>
<evidence type="ECO:0000313" key="3">
    <source>
        <dbReference type="Proteomes" id="UP000515152"/>
    </source>
</evidence>